<dbReference type="Pfam" id="PF02646">
    <property type="entry name" value="RmuC"/>
    <property type="match status" value="1"/>
</dbReference>
<comment type="caution">
    <text evidence="6">The sequence shown here is derived from an EMBL/GenBank/DDBJ whole genome shotgun (WGS) entry which is preliminary data.</text>
</comment>
<dbReference type="AlphaFoldDB" id="A0A562M0N5"/>
<dbReference type="Proteomes" id="UP000316471">
    <property type="component" value="Unassembled WGS sequence"/>
</dbReference>
<evidence type="ECO:0000256" key="5">
    <source>
        <dbReference type="SAM" id="Coils"/>
    </source>
</evidence>
<organism evidence="6 7">
    <name type="scientific">Aerolutibacter ruishenii</name>
    <dbReference type="NCBI Taxonomy" id="686800"/>
    <lineage>
        <taxon>Bacteria</taxon>
        <taxon>Pseudomonadati</taxon>
        <taxon>Pseudomonadota</taxon>
        <taxon>Gammaproteobacteria</taxon>
        <taxon>Lysobacterales</taxon>
        <taxon>Lysobacteraceae</taxon>
        <taxon>Aerolutibacter</taxon>
    </lineage>
</organism>
<comment type="function">
    <text evidence="1">Involved in DNA recombination.</text>
</comment>
<dbReference type="Gene3D" id="1.20.120.20">
    <property type="entry name" value="Apolipoprotein"/>
    <property type="match status" value="1"/>
</dbReference>
<evidence type="ECO:0000313" key="6">
    <source>
        <dbReference type="EMBL" id="TWI13440.1"/>
    </source>
</evidence>
<keyword evidence="4" id="KW-0233">DNA recombination</keyword>
<proteinExistence type="inferred from homology"/>
<dbReference type="PANTHER" id="PTHR30563">
    <property type="entry name" value="DNA RECOMBINATION PROTEIN RMUC"/>
    <property type="match status" value="1"/>
</dbReference>
<dbReference type="GO" id="GO:0006310">
    <property type="term" value="P:DNA recombination"/>
    <property type="evidence" value="ECO:0007669"/>
    <property type="project" value="UniProtKB-KW"/>
</dbReference>
<dbReference type="EMBL" id="VLKP01000002">
    <property type="protein sequence ID" value="TWI13440.1"/>
    <property type="molecule type" value="Genomic_DNA"/>
</dbReference>
<keyword evidence="7" id="KW-1185">Reference proteome</keyword>
<accession>A0A562M0N5</accession>
<dbReference type="InterPro" id="IPR003798">
    <property type="entry name" value="DNA_recombination_RmuC"/>
</dbReference>
<evidence type="ECO:0000256" key="3">
    <source>
        <dbReference type="ARBA" id="ARBA00023054"/>
    </source>
</evidence>
<protein>
    <submittedName>
        <fullName evidence="6">DNA recombination protein RmuC</fullName>
    </submittedName>
</protein>
<evidence type="ECO:0000313" key="7">
    <source>
        <dbReference type="Proteomes" id="UP000316471"/>
    </source>
</evidence>
<feature type="coiled-coil region" evidence="5">
    <location>
        <begin position="127"/>
        <end position="179"/>
    </location>
</feature>
<evidence type="ECO:0000256" key="4">
    <source>
        <dbReference type="ARBA" id="ARBA00023172"/>
    </source>
</evidence>
<evidence type="ECO:0000256" key="2">
    <source>
        <dbReference type="ARBA" id="ARBA00009840"/>
    </source>
</evidence>
<sequence>MPESSVLLLLLLVAVAVAIVLLVLLLLRKPEAALADLRERLEATLRDEQRGGRGELREQLDSLSTQQAQRIEGFGARLTDFTGRTDTRLTELSTRTDARLDVLREALVDDALKARTAAIEDAHRFRIEVAEQQQRHAESLSQRLQELTQRNELRIGEMRATLEQKLRELQTDNAAKLEQMRATVDEKLHATLETRLGESFRLVSERLEQVQRGLGEMQQLATGVGDLKRVLTNVKTRGTFGEVQLGALLEQVLTIEQYDSNVATVPGSSERVEFAVRLPGTTADQPVRLPIDAKFPREDYERLLDAQDRADSDAVNVAAAALERRLRDEAKKIREKYLAPPHTTDFALLFLPTEGLYAEALRRPGLFDALQREQRVTLVGPTTLLALLNSLQMGFRTLAIEQRSSEVWQLLGAVKTEFGKFGVVLEKTRNQLDTVRNSIEAAGVRTRAIERKLRGVESLAGEDSQRLLGEALDVADED</sequence>
<gene>
    <name evidence="6" type="ORF">IP93_00602</name>
</gene>
<evidence type="ECO:0000256" key="1">
    <source>
        <dbReference type="ARBA" id="ARBA00003416"/>
    </source>
</evidence>
<name>A0A562M0N5_9GAMM</name>
<dbReference type="RefSeq" id="WP_144811811.1">
    <property type="nucleotide sequence ID" value="NZ_VLKP01000002.1"/>
</dbReference>
<keyword evidence="3 5" id="KW-0175">Coiled coil</keyword>
<comment type="similarity">
    <text evidence="2">Belongs to the RmuC family.</text>
</comment>
<dbReference type="OrthoDB" id="9765111at2"/>
<dbReference type="PANTHER" id="PTHR30563:SF0">
    <property type="entry name" value="DNA RECOMBINATION PROTEIN RMUC"/>
    <property type="match status" value="1"/>
</dbReference>
<reference evidence="6 7" key="1">
    <citation type="journal article" date="2015" name="Stand. Genomic Sci.">
        <title>Genomic Encyclopedia of Bacterial and Archaeal Type Strains, Phase III: the genomes of soil and plant-associated and newly described type strains.</title>
        <authorList>
            <person name="Whitman W.B."/>
            <person name="Woyke T."/>
            <person name="Klenk H.P."/>
            <person name="Zhou Y."/>
            <person name="Lilburn T.G."/>
            <person name="Beck B.J."/>
            <person name="De Vos P."/>
            <person name="Vandamme P."/>
            <person name="Eisen J.A."/>
            <person name="Garrity G."/>
            <person name="Hugenholtz P."/>
            <person name="Kyrpides N.C."/>
        </authorList>
    </citation>
    <scope>NUCLEOTIDE SEQUENCE [LARGE SCALE GENOMIC DNA]</scope>
    <source>
        <strain evidence="6 7">CGMCC 1.10136</strain>
    </source>
</reference>